<organism evidence="1 2">
    <name type="scientific">Tannerella sp. oral taxon BU063 isolate Cell 2</name>
    <dbReference type="NCBI Taxonomy" id="1411148"/>
    <lineage>
        <taxon>Bacteria</taxon>
        <taxon>Pseudomonadati</taxon>
        <taxon>Bacteroidota</taxon>
        <taxon>Bacteroidia</taxon>
        <taxon>Bacteroidales</taxon>
        <taxon>Tannerellaceae</taxon>
        <taxon>Tannerella</taxon>
    </lineage>
</organism>
<sequence length="268" mass="30256">MKEETMNTLSGCPIRIGFGSLKGGTGKSTLAEITASYLCFTEGLRLFVVDCDYSQYSFFGLRERDKQTVQNGEPALQARMKKHFEALGREAYRVIKSTAARAEEDVRRFMAERAGETFDLILFDLPGRADDPGLVELTLGMDYLISPIEPDRQSLVASMTYAPAIRDLGVSDDRCRIKEIYLVWNKIDRRVRTDVIAFYNEAIKREGLGLFDTQLPRSARFKKELTADGRPAFRSTYLPPDKSLIEGSGIEPFVKELIEKCNLKTARP</sequence>
<dbReference type="PATRIC" id="fig|1411148.3.peg.155"/>
<evidence type="ECO:0000313" key="2">
    <source>
        <dbReference type="Proteomes" id="UP000018837"/>
    </source>
</evidence>
<dbReference type="Gene3D" id="3.40.50.300">
    <property type="entry name" value="P-loop containing nucleotide triphosphate hydrolases"/>
    <property type="match status" value="1"/>
</dbReference>
<dbReference type="AlphaFoldDB" id="W2C8Q8"/>
<dbReference type="EMBL" id="AYUF01000291">
    <property type="protein sequence ID" value="ETK02887.1"/>
    <property type="molecule type" value="Genomic_DNA"/>
</dbReference>
<dbReference type="SUPFAM" id="SSF52540">
    <property type="entry name" value="P-loop containing nucleoside triphosphate hydrolases"/>
    <property type="match status" value="1"/>
</dbReference>
<accession>W2C8Q8</accession>
<reference evidence="1 2" key="1">
    <citation type="submission" date="2013-11" db="EMBL/GenBank/DDBJ databases">
        <title>Single cell genomics of uncultured Tannerella BU063 (oral taxon 286).</title>
        <authorList>
            <person name="Beall C.J."/>
            <person name="Campbell A.G."/>
            <person name="Griffen A.L."/>
            <person name="Podar M."/>
            <person name="Leys E.J."/>
        </authorList>
    </citation>
    <scope>NUCLEOTIDE SEQUENCE [LARGE SCALE GENOMIC DNA]</scope>
    <source>
        <strain evidence="1">Cell 2</strain>
    </source>
</reference>
<name>W2C8Q8_9BACT</name>
<dbReference type="InterPro" id="IPR015223">
    <property type="entry name" value="MipZ"/>
</dbReference>
<evidence type="ECO:0000313" key="1">
    <source>
        <dbReference type="EMBL" id="ETK02887.1"/>
    </source>
</evidence>
<dbReference type="InterPro" id="IPR027417">
    <property type="entry name" value="P-loop_NTPase"/>
</dbReference>
<proteinExistence type="predicted"/>
<gene>
    <name evidence="1" type="ORF">N425_01855</name>
</gene>
<dbReference type="Proteomes" id="UP000018837">
    <property type="component" value="Unassembled WGS sequence"/>
</dbReference>
<dbReference type="CDD" id="cd02042">
    <property type="entry name" value="ParAB_family"/>
    <property type="match status" value="1"/>
</dbReference>
<dbReference type="PANTHER" id="PTHR13696:SF52">
    <property type="entry name" value="PARA FAMILY PROTEIN CT_582"/>
    <property type="match status" value="1"/>
</dbReference>
<dbReference type="InterPro" id="IPR050678">
    <property type="entry name" value="DNA_Partitioning_ATPase"/>
</dbReference>
<dbReference type="Pfam" id="PF09140">
    <property type="entry name" value="MipZ"/>
    <property type="match status" value="1"/>
</dbReference>
<dbReference type="PANTHER" id="PTHR13696">
    <property type="entry name" value="P-LOOP CONTAINING NUCLEOSIDE TRIPHOSPHATE HYDROLASE"/>
    <property type="match status" value="1"/>
</dbReference>
<comment type="caution">
    <text evidence="1">The sequence shown here is derived from an EMBL/GenBank/DDBJ whole genome shotgun (WGS) entry which is preliminary data.</text>
</comment>
<protein>
    <submittedName>
        <fullName evidence="1">Plasmid partitioning protein ParA</fullName>
    </submittedName>
</protein>